<organism evidence="1 2">
    <name type="scientific">Aspergillus flavus (strain ATCC 200026 / FGSC A1120 / IAM 13836 / NRRL 3357 / JCM 12722 / SRRC 167)</name>
    <dbReference type="NCBI Taxonomy" id="332952"/>
    <lineage>
        <taxon>Eukaryota</taxon>
        <taxon>Fungi</taxon>
        <taxon>Dikarya</taxon>
        <taxon>Ascomycota</taxon>
        <taxon>Pezizomycotina</taxon>
        <taxon>Eurotiomycetes</taxon>
        <taxon>Eurotiomycetidae</taxon>
        <taxon>Eurotiales</taxon>
        <taxon>Aspergillaceae</taxon>
        <taxon>Aspergillus</taxon>
        <taxon>Aspergillus subgen. Circumdati</taxon>
    </lineage>
</organism>
<gene>
    <name evidence="1" type="ORF">F9C07_2237989</name>
</gene>
<dbReference type="Proteomes" id="UP000596276">
    <property type="component" value="Chromosome 2"/>
</dbReference>
<dbReference type="AlphaFoldDB" id="A0A7U2MDG5"/>
<dbReference type="EMBL" id="CP044622">
    <property type="protein sequence ID" value="QRD81699.1"/>
    <property type="molecule type" value="Genomic_DNA"/>
</dbReference>
<evidence type="ECO:0000313" key="2">
    <source>
        <dbReference type="Proteomes" id="UP000596276"/>
    </source>
</evidence>
<evidence type="ECO:0000313" key="1">
    <source>
        <dbReference type="EMBL" id="QRD81699.1"/>
    </source>
</evidence>
<accession>A0A7U2MDG5</accession>
<protein>
    <submittedName>
        <fullName evidence="1">Uncharacterized protein</fullName>
    </submittedName>
</protein>
<keyword evidence="2" id="KW-1185">Reference proteome</keyword>
<dbReference type="VEuPathDB" id="FungiDB:AFLA_012659"/>
<sequence length="161" mass="16603">MAAAVEAYVVEINALEANCPTGDNPFSTPSANCGIVAAACQAAADSFAPRCPLQNDCMRDLSWVTTKLVILSKAIFSSIGQACLASKGLPTAADARAMGTGINSLLVAPGLAVTIYHFIEICYGLALIDEDPETREFFIGVMTAANLTTAGTQLLEAGADA</sequence>
<name>A0A7U2MDG5_ASPFN</name>
<proteinExistence type="predicted"/>
<reference evidence="2" key="1">
    <citation type="journal article" date="2021" name="G3 (Bethesda)">
        <title>Chromosome assembled and annotated genome sequence of Aspergillus flavus NRRL 3357.</title>
        <authorList>
            <person name="Skerker J.M."/>
            <person name="Pianalto K.M."/>
            <person name="Mondo S.J."/>
            <person name="Yang K."/>
            <person name="Arkin A.P."/>
            <person name="Keller N.P."/>
            <person name="Grigoriev I.V."/>
            <person name="Louise Glass N.L."/>
        </authorList>
    </citation>
    <scope>NUCLEOTIDE SEQUENCE [LARGE SCALE GENOMIC DNA]</scope>
    <source>
        <strain evidence="2">ATCC 200026 / FGSC A1120 / IAM 13836 / NRRL 3357 / JCM 12722 / SRRC 167</strain>
    </source>
</reference>
<dbReference type="VEuPathDB" id="FungiDB:F9C07_2237989"/>